<dbReference type="CDD" id="cd10432">
    <property type="entry name" value="BI-1-like_bacterial"/>
    <property type="match status" value="1"/>
</dbReference>
<evidence type="ECO:0000256" key="5">
    <source>
        <dbReference type="ARBA" id="ARBA00023136"/>
    </source>
</evidence>
<name>A0A9D2JP85_9FIRM</name>
<dbReference type="EMBL" id="DXBF01000046">
    <property type="protein sequence ID" value="HIZ62106.1"/>
    <property type="molecule type" value="Genomic_DNA"/>
</dbReference>
<dbReference type="AlphaFoldDB" id="A0A9D2JP85"/>
<feature type="transmembrane region" description="Helical" evidence="6">
    <location>
        <begin position="210"/>
        <end position="230"/>
    </location>
</feature>
<proteinExistence type="inferred from homology"/>
<dbReference type="Proteomes" id="UP000824105">
    <property type="component" value="Unassembled WGS sequence"/>
</dbReference>
<feature type="transmembrane region" description="Helical" evidence="6">
    <location>
        <begin position="143"/>
        <end position="163"/>
    </location>
</feature>
<feature type="transmembrane region" description="Helical" evidence="6">
    <location>
        <begin position="169"/>
        <end position="189"/>
    </location>
</feature>
<comment type="caution">
    <text evidence="7">The sequence shown here is derived from an EMBL/GenBank/DDBJ whole genome shotgun (WGS) entry which is preliminary data.</text>
</comment>
<reference evidence="7" key="2">
    <citation type="submission" date="2021-04" db="EMBL/GenBank/DDBJ databases">
        <authorList>
            <person name="Gilroy R."/>
        </authorList>
    </citation>
    <scope>NUCLEOTIDE SEQUENCE</scope>
    <source>
        <strain evidence="7">CHK188-11489</strain>
    </source>
</reference>
<feature type="transmembrane region" description="Helical" evidence="6">
    <location>
        <begin position="112"/>
        <end position="131"/>
    </location>
</feature>
<comment type="similarity">
    <text evidence="2 6">Belongs to the BI1 family.</text>
</comment>
<sequence length="238" mass="25887">MYRDYNDISYAESPFGTLSQYMTKTFGWMFAGLLVTFGTGIGIVRSGLIVPLVSTGLIFATIIGELALVFVLSGRITKIRPSTATGLFFLYAVLNGLNLSTIFLVYDFGTLVLAFLVGAVYFGVMAVYGAVTHRDLTGWGPKLLGGLIALLVCSLVGSLFSLFGVSFGMMDLLLCAVGLLIFMGLTAYDTQMLKHHYAYFGGDAAMLHKASIIGALNLYLDFINIFLYIVRMLGRHND</sequence>
<reference evidence="7" key="1">
    <citation type="journal article" date="2021" name="PeerJ">
        <title>Extensive microbial diversity within the chicken gut microbiome revealed by metagenomics and culture.</title>
        <authorList>
            <person name="Gilroy R."/>
            <person name="Ravi A."/>
            <person name="Getino M."/>
            <person name="Pursley I."/>
            <person name="Horton D.L."/>
            <person name="Alikhan N.F."/>
            <person name="Baker D."/>
            <person name="Gharbi K."/>
            <person name="Hall N."/>
            <person name="Watson M."/>
            <person name="Adriaenssens E.M."/>
            <person name="Foster-Nyarko E."/>
            <person name="Jarju S."/>
            <person name="Secka A."/>
            <person name="Antonio M."/>
            <person name="Oren A."/>
            <person name="Chaudhuri R.R."/>
            <person name="La Ragione R."/>
            <person name="Hildebrand F."/>
            <person name="Pallen M.J."/>
        </authorList>
    </citation>
    <scope>NUCLEOTIDE SEQUENCE</scope>
    <source>
        <strain evidence="7">CHK188-11489</strain>
    </source>
</reference>
<evidence type="ECO:0000313" key="7">
    <source>
        <dbReference type="EMBL" id="HIZ62106.1"/>
    </source>
</evidence>
<organism evidence="7 8">
    <name type="scientific">Candidatus Gemmiger avistercoris</name>
    <dbReference type="NCBI Taxonomy" id="2838606"/>
    <lineage>
        <taxon>Bacteria</taxon>
        <taxon>Bacillati</taxon>
        <taxon>Bacillota</taxon>
        <taxon>Clostridia</taxon>
        <taxon>Eubacteriales</taxon>
        <taxon>Gemmiger</taxon>
    </lineage>
</organism>
<dbReference type="GO" id="GO:0016020">
    <property type="term" value="C:membrane"/>
    <property type="evidence" value="ECO:0007669"/>
    <property type="project" value="UniProtKB-SubCell"/>
</dbReference>
<evidence type="ECO:0000256" key="1">
    <source>
        <dbReference type="ARBA" id="ARBA00004141"/>
    </source>
</evidence>
<keyword evidence="3 6" id="KW-0812">Transmembrane</keyword>
<dbReference type="InterPro" id="IPR006214">
    <property type="entry name" value="Bax_inhibitor_1-related"/>
</dbReference>
<evidence type="ECO:0000256" key="3">
    <source>
        <dbReference type="ARBA" id="ARBA00022692"/>
    </source>
</evidence>
<keyword evidence="5 6" id="KW-0472">Membrane</keyword>
<comment type="subcellular location">
    <subcellularLocation>
        <location evidence="1">Membrane</location>
        <topology evidence="1">Multi-pass membrane protein</topology>
    </subcellularLocation>
</comment>
<evidence type="ECO:0000256" key="6">
    <source>
        <dbReference type="RuleBase" id="RU004379"/>
    </source>
</evidence>
<protein>
    <submittedName>
        <fullName evidence="7">Bax inhibitor-1/YccA family protein</fullName>
    </submittedName>
</protein>
<dbReference type="PANTHER" id="PTHR23291">
    <property type="entry name" value="BAX INHIBITOR-RELATED"/>
    <property type="match status" value="1"/>
</dbReference>
<evidence type="ECO:0000256" key="2">
    <source>
        <dbReference type="ARBA" id="ARBA00010350"/>
    </source>
</evidence>
<feature type="transmembrane region" description="Helical" evidence="6">
    <location>
        <begin position="49"/>
        <end position="72"/>
    </location>
</feature>
<accession>A0A9D2JP85</accession>
<dbReference type="PANTHER" id="PTHR23291:SF50">
    <property type="entry name" value="PROTEIN LIFEGUARD 4"/>
    <property type="match status" value="1"/>
</dbReference>
<gene>
    <name evidence="7" type="ORF">H9724_04980</name>
</gene>
<keyword evidence="4 6" id="KW-1133">Transmembrane helix</keyword>
<feature type="transmembrane region" description="Helical" evidence="6">
    <location>
        <begin position="84"/>
        <end position="106"/>
    </location>
</feature>
<dbReference type="Pfam" id="PF01027">
    <property type="entry name" value="Bax1-I"/>
    <property type="match status" value="1"/>
</dbReference>
<feature type="transmembrane region" description="Helical" evidence="6">
    <location>
        <begin position="21"/>
        <end position="43"/>
    </location>
</feature>
<evidence type="ECO:0000313" key="8">
    <source>
        <dbReference type="Proteomes" id="UP000824105"/>
    </source>
</evidence>
<evidence type="ECO:0000256" key="4">
    <source>
        <dbReference type="ARBA" id="ARBA00022989"/>
    </source>
</evidence>